<reference evidence="6" key="2">
    <citation type="submission" date="2025-09" db="UniProtKB">
        <authorList>
            <consortium name="Ensembl"/>
        </authorList>
    </citation>
    <scope>IDENTIFICATION</scope>
</reference>
<dbReference type="InterPro" id="IPR029071">
    <property type="entry name" value="Ubiquitin-like_domsf"/>
</dbReference>
<organism evidence="6 7">
    <name type="scientific">Crocodylus porosus</name>
    <name type="common">Saltwater crocodile</name>
    <name type="synonym">Estuarine crocodile</name>
    <dbReference type="NCBI Taxonomy" id="8502"/>
    <lineage>
        <taxon>Eukaryota</taxon>
        <taxon>Metazoa</taxon>
        <taxon>Chordata</taxon>
        <taxon>Craniata</taxon>
        <taxon>Vertebrata</taxon>
        <taxon>Euteleostomi</taxon>
        <taxon>Archelosauria</taxon>
        <taxon>Archosauria</taxon>
        <taxon>Crocodylia</taxon>
        <taxon>Longirostres</taxon>
        <taxon>Crocodylidae</taxon>
        <taxon>Crocodylus</taxon>
    </lineage>
</organism>
<accession>A0A7M4F1G6</accession>
<dbReference type="GO" id="GO:0005634">
    <property type="term" value="C:nucleus"/>
    <property type="evidence" value="ECO:0007669"/>
    <property type="project" value="UniProtKB-SubCell"/>
</dbReference>
<evidence type="ECO:0000313" key="7">
    <source>
        <dbReference type="Proteomes" id="UP000594220"/>
    </source>
</evidence>
<evidence type="ECO:0000256" key="2">
    <source>
        <dbReference type="ARBA" id="ARBA00023242"/>
    </source>
</evidence>
<dbReference type="InterPro" id="IPR000626">
    <property type="entry name" value="Ubiquitin-like_dom"/>
</dbReference>
<dbReference type="Pfam" id="PF11976">
    <property type="entry name" value="Rad60-SLD"/>
    <property type="match status" value="1"/>
</dbReference>
<protein>
    <recommendedName>
        <fullName evidence="3">NFATC2-interacting protein</fullName>
    </recommendedName>
    <alternativeName>
        <fullName evidence="4">Nuclear factor of activated T-cells, cytoplasmic 2-interacting protein</fullName>
    </alternativeName>
</protein>
<evidence type="ECO:0000259" key="5">
    <source>
        <dbReference type="PROSITE" id="PS50053"/>
    </source>
</evidence>
<keyword evidence="2" id="KW-0539">Nucleus</keyword>
<evidence type="ECO:0000313" key="6">
    <source>
        <dbReference type="Ensembl" id="ENSCPRP00005017059.1"/>
    </source>
</evidence>
<evidence type="ECO:0000256" key="4">
    <source>
        <dbReference type="ARBA" id="ARBA00042764"/>
    </source>
</evidence>
<dbReference type="InterPro" id="IPR052324">
    <property type="entry name" value="NFATC2-Int_DNA_Repair"/>
</dbReference>
<dbReference type="Gene3D" id="3.10.20.90">
    <property type="entry name" value="Phosphatidylinositol 3-kinase Catalytic Subunit, Chain A, domain 1"/>
    <property type="match status" value="1"/>
</dbReference>
<dbReference type="Proteomes" id="UP000594220">
    <property type="component" value="Unplaced"/>
</dbReference>
<dbReference type="Ensembl" id="ENSCPRT00005019981.1">
    <property type="protein sequence ID" value="ENSCPRP00005017059.1"/>
    <property type="gene ID" value="ENSCPRG00005011889.1"/>
</dbReference>
<dbReference type="PANTHER" id="PTHR47187:SF1">
    <property type="entry name" value="NFATC2-INTERACTING PROTEIN"/>
    <property type="match status" value="1"/>
</dbReference>
<dbReference type="PROSITE" id="PS50053">
    <property type="entry name" value="UBIQUITIN_2"/>
    <property type="match status" value="1"/>
</dbReference>
<sequence>MSSTAPLSGLMGRYRAAAGLDTALLRFVFDGRLLPPSDTPEELGLEPGDVIESQTGTMRRLSVHKKKMELLFEA</sequence>
<feature type="domain" description="Ubiquitin-like" evidence="5">
    <location>
        <begin position="1"/>
        <end position="52"/>
    </location>
</feature>
<dbReference type="PANTHER" id="PTHR47187">
    <property type="entry name" value="NFATC2-INTERACTING PROTEIN"/>
    <property type="match status" value="1"/>
</dbReference>
<dbReference type="GO" id="GO:0045944">
    <property type="term" value="P:positive regulation of transcription by RNA polymerase II"/>
    <property type="evidence" value="ECO:0007669"/>
    <property type="project" value="TreeGrafter"/>
</dbReference>
<evidence type="ECO:0000256" key="1">
    <source>
        <dbReference type="ARBA" id="ARBA00004123"/>
    </source>
</evidence>
<keyword evidence="7" id="KW-1185">Reference proteome</keyword>
<proteinExistence type="predicted"/>
<dbReference type="InterPro" id="IPR022617">
    <property type="entry name" value="Rad60/SUMO-like_dom"/>
</dbReference>
<dbReference type="SUPFAM" id="SSF54236">
    <property type="entry name" value="Ubiquitin-like"/>
    <property type="match status" value="1"/>
</dbReference>
<reference evidence="6" key="1">
    <citation type="submission" date="2025-08" db="UniProtKB">
        <authorList>
            <consortium name="Ensembl"/>
        </authorList>
    </citation>
    <scope>IDENTIFICATION</scope>
</reference>
<evidence type="ECO:0000256" key="3">
    <source>
        <dbReference type="ARBA" id="ARBA00039921"/>
    </source>
</evidence>
<name>A0A7M4F1G6_CROPO</name>
<comment type="subcellular location">
    <subcellularLocation>
        <location evidence="1">Nucleus</location>
    </subcellularLocation>
</comment>
<dbReference type="AlphaFoldDB" id="A0A7M4F1G6"/>